<proteinExistence type="predicted"/>
<name>A0AA88WVG0_9ASTE</name>
<dbReference type="AlphaFoldDB" id="A0AA88WVG0"/>
<evidence type="ECO:0000259" key="1">
    <source>
        <dbReference type="SMART" id="SM00579"/>
    </source>
</evidence>
<gene>
    <name evidence="2" type="ORF">RJ639_036945</name>
</gene>
<evidence type="ECO:0000313" key="2">
    <source>
        <dbReference type="EMBL" id="KAK3031793.1"/>
    </source>
</evidence>
<sequence>MATGCGNSEMACSVTKEVINNLPTDGIEIILGRLPIQEAVKTICHKDKSLVVERAPSLWEEDCTLSNLQTVKYRSIHGLRAEMKLIKFLLACSPSLEKMSIERKEVPDALSGLLFGYNLLKRLLMFHRASPKAEITFSDPYETIFSRHKSYHDPAIKGPWKKKRIAHQKTNHLRSQQTGKFRDFLTMKINNCENYKTSYLSNFTKKINAVMHKSKSITFLDIGIVRQPEQDWES</sequence>
<organism evidence="2 3">
    <name type="scientific">Escallonia herrerae</name>
    <dbReference type="NCBI Taxonomy" id="1293975"/>
    <lineage>
        <taxon>Eukaryota</taxon>
        <taxon>Viridiplantae</taxon>
        <taxon>Streptophyta</taxon>
        <taxon>Embryophyta</taxon>
        <taxon>Tracheophyta</taxon>
        <taxon>Spermatophyta</taxon>
        <taxon>Magnoliopsida</taxon>
        <taxon>eudicotyledons</taxon>
        <taxon>Gunneridae</taxon>
        <taxon>Pentapetalae</taxon>
        <taxon>asterids</taxon>
        <taxon>campanulids</taxon>
        <taxon>Escalloniales</taxon>
        <taxon>Escalloniaceae</taxon>
        <taxon>Escallonia</taxon>
    </lineage>
</organism>
<reference evidence="2" key="1">
    <citation type="submission" date="2022-12" db="EMBL/GenBank/DDBJ databases">
        <title>Draft genome assemblies for two species of Escallonia (Escalloniales).</title>
        <authorList>
            <person name="Chanderbali A."/>
            <person name="Dervinis C."/>
            <person name="Anghel I."/>
            <person name="Soltis D."/>
            <person name="Soltis P."/>
            <person name="Zapata F."/>
        </authorList>
    </citation>
    <scope>NUCLEOTIDE SEQUENCE</scope>
    <source>
        <strain evidence="2">UCBG64.0493</strain>
        <tissue evidence="2">Leaf</tissue>
    </source>
</reference>
<dbReference type="Pfam" id="PF08387">
    <property type="entry name" value="FBD"/>
    <property type="match status" value="1"/>
</dbReference>
<keyword evidence="3" id="KW-1185">Reference proteome</keyword>
<feature type="domain" description="FBD" evidence="1">
    <location>
        <begin position="62"/>
        <end position="138"/>
    </location>
</feature>
<evidence type="ECO:0000313" key="3">
    <source>
        <dbReference type="Proteomes" id="UP001188597"/>
    </source>
</evidence>
<accession>A0AA88WVG0</accession>
<protein>
    <recommendedName>
        <fullName evidence="1">FBD domain-containing protein</fullName>
    </recommendedName>
</protein>
<comment type="caution">
    <text evidence="2">The sequence shown here is derived from an EMBL/GenBank/DDBJ whole genome shotgun (WGS) entry which is preliminary data.</text>
</comment>
<dbReference type="SMART" id="SM00579">
    <property type="entry name" value="FBD"/>
    <property type="match status" value="1"/>
</dbReference>
<dbReference type="EMBL" id="JAVXUP010000293">
    <property type="protein sequence ID" value="KAK3031793.1"/>
    <property type="molecule type" value="Genomic_DNA"/>
</dbReference>
<dbReference type="InterPro" id="IPR006566">
    <property type="entry name" value="FBD"/>
</dbReference>
<dbReference type="Proteomes" id="UP001188597">
    <property type="component" value="Unassembled WGS sequence"/>
</dbReference>